<dbReference type="Gene3D" id="1.10.440.10">
    <property type="entry name" value="T4 endonuclease V"/>
    <property type="match status" value="1"/>
</dbReference>
<evidence type="ECO:0000313" key="2">
    <source>
        <dbReference type="Proteomes" id="UP000185744"/>
    </source>
</evidence>
<dbReference type="Pfam" id="PF03013">
    <property type="entry name" value="Pyr_excise"/>
    <property type="match status" value="1"/>
</dbReference>
<dbReference type="SUPFAM" id="SSF47077">
    <property type="entry name" value="T4 endonuclease V"/>
    <property type="match status" value="1"/>
</dbReference>
<name>A0A1Q6DXK6_METT1</name>
<gene>
    <name evidence="1" type="ORF">BTN85_1548</name>
</gene>
<dbReference type="AlphaFoldDB" id="A0A1Q6DXK6"/>
<dbReference type="InterPro" id="IPR004260">
    <property type="entry name" value="Pyr-dimer_DNA_glycosylase"/>
</dbReference>
<organism evidence="1 2">
    <name type="scientific">Methanohalarchaeum thermophilum</name>
    <dbReference type="NCBI Taxonomy" id="1903181"/>
    <lineage>
        <taxon>Archaea</taxon>
        <taxon>Methanobacteriati</taxon>
        <taxon>Methanobacteriota</taxon>
        <taxon>Methanonatronarchaeia</taxon>
        <taxon>Methanonatronarchaeales</taxon>
        <taxon>Methanonatronarchaeaceae</taxon>
        <taxon>Candidatus Methanohalarchaeum</taxon>
    </lineage>
</organism>
<sequence length="125" mass="14749">MRMWMVDPELMCMQHVVGEHRELHALKGSLERTKPKYNNHRKHRKNLITLAKSGIIELRSLKERHEELVEYMDNHDSPIGETPTLEYLPKEVRKAEVNKEKSIQDLINRPGACRPEGRCRKNLKD</sequence>
<dbReference type="EMBL" id="MSDW01000001">
    <property type="protein sequence ID" value="OKY79042.1"/>
    <property type="molecule type" value="Genomic_DNA"/>
</dbReference>
<comment type="caution">
    <text evidence="1">The sequence shown here is derived from an EMBL/GenBank/DDBJ whole genome shotgun (WGS) entry which is preliminary data.</text>
</comment>
<proteinExistence type="predicted"/>
<dbReference type="InterPro" id="IPR024796">
    <property type="entry name" value="T4_endonuc_V"/>
</dbReference>
<reference evidence="1" key="1">
    <citation type="submission" date="2016-12" db="EMBL/GenBank/DDBJ databases">
        <title>Discovery of methanogenic haloarchaea.</title>
        <authorList>
            <person name="Sorokin D.Y."/>
            <person name="Makarova K.S."/>
            <person name="Abbas B."/>
            <person name="Ferrer M."/>
            <person name="Golyshin P.N."/>
        </authorList>
    </citation>
    <scope>NUCLEOTIDE SEQUENCE [LARGE SCALE GENOMIC DNA]</scope>
    <source>
        <strain evidence="1">HMET1</strain>
    </source>
</reference>
<accession>A0A1Q6DXK6</accession>
<keyword evidence="2" id="KW-1185">Reference proteome</keyword>
<protein>
    <submittedName>
        <fullName evidence="1">Pyrimidine dimer DNA glycosylase T4 endoV family</fullName>
    </submittedName>
</protein>
<dbReference type="Proteomes" id="UP000185744">
    <property type="component" value="Unassembled WGS sequence"/>
</dbReference>
<dbReference type="InParanoid" id="A0A1Q6DXK6"/>
<evidence type="ECO:0000313" key="1">
    <source>
        <dbReference type="EMBL" id="OKY79042.1"/>
    </source>
</evidence>